<dbReference type="EMBL" id="VFOW01000001">
    <property type="protein sequence ID" value="TQL76525.1"/>
    <property type="molecule type" value="Genomic_DNA"/>
</dbReference>
<protein>
    <submittedName>
        <fullName evidence="2">Uncharacterized protein DUF4282</fullName>
    </submittedName>
</protein>
<keyword evidence="3" id="KW-1185">Reference proteome</keyword>
<reference evidence="2 3" key="1">
    <citation type="submission" date="2019-06" db="EMBL/GenBank/DDBJ databases">
        <title>Sequencing the genomes of 1000 actinobacteria strains.</title>
        <authorList>
            <person name="Klenk H.-P."/>
        </authorList>
    </citation>
    <scope>NUCLEOTIDE SEQUENCE [LARGE SCALE GENOMIC DNA]</scope>
    <source>
        <strain evidence="2 3">DSM 45928</strain>
    </source>
</reference>
<dbReference type="Proteomes" id="UP000317043">
    <property type="component" value="Unassembled WGS sequence"/>
</dbReference>
<feature type="transmembrane region" description="Helical" evidence="1">
    <location>
        <begin position="34"/>
        <end position="59"/>
    </location>
</feature>
<dbReference type="AlphaFoldDB" id="A0A543AVB1"/>
<gene>
    <name evidence="2" type="ORF">FB566_2057</name>
</gene>
<keyword evidence="1" id="KW-0472">Membrane</keyword>
<name>A0A543AVB1_9ACTN</name>
<accession>A0A543AVB1</accession>
<evidence type="ECO:0000313" key="3">
    <source>
        <dbReference type="Proteomes" id="UP000317043"/>
    </source>
</evidence>
<organism evidence="2 3">
    <name type="scientific">Stackebrandtia endophytica</name>
    <dbReference type="NCBI Taxonomy" id="1496996"/>
    <lineage>
        <taxon>Bacteria</taxon>
        <taxon>Bacillati</taxon>
        <taxon>Actinomycetota</taxon>
        <taxon>Actinomycetes</taxon>
        <taxon>Glycomycetales</taxon>
        <taxon>Glycomycetaceae</taxon>
        <taxon>Stackebrandtia</taxon>
    </lineage>
</organism>
<evidence type="ECO:0000313" key="2">
    <source>
        <dbReference type="EMBL" id="TQL76525.1"/>
    </source>
</evidence>
<dbReference type="Pfam" id="PF14110">
    <property type="entry name" value="DUF4282"/>
    <property type="match status" value="1"/>
</dbReference>
<dbReference type="InterPro" id="IPR025557">
    <property type="entry name" value="DUF4282"/>
</dbReference>
<dbReference type="InParanoid" id="A0A543AVB1"/>
<comment type="caution">
    <text evidence="2">The sequence shown here is derived from an EMBL/GenBank/DDBJ whole genome shotgun (WGS) entry which is preliminary data.</text>
</comment>
<proteinExistence type="predicted"/>
<dbReference type="RefSeq" id="WP_142038075.1">
    <property type="nucleotide sequence ID" value="NZ_JBHTGS010000001.1"/>
</dbReference>
<sequence>MTDRRDPEARRLGVAAALVDAGFTGLAGRRLVSAYYSVSLVLTALFAAGFVLVGVLAVIGGSSLGWLAIVLGPLVCLVTLLATRLWLEVAAARFDTRDEVIAIRRRLESPDNA</sequence>
<feature type="transmembrane region" description="Helical" evidence="1">
    <location>
        <begin position="65"/>
        <end position="87"/>
    </location>
</feature>
<keyword evidence="1" id="KW-0812">Transmembrane</keyword>
<keyword evidence="1" id="KW-1133">Transmembrane helix</keyword>
<evidence type="ECO:0000256" key="1">
    <source>
        <dbReference type="SAM" id="Phobius"/>
    </source>
</evidence>